<dbReference type="PANTHER" id="PTHR43436:SF1">
    <property type="entry name" value="TRANSCRIPTIONAL REGULATORY PROTEIN"/>
    <property type="match status" value="1"/>
</dbReference>
<evidence type="ECO:0000313" key="6">
    <source>
        <dbReference type="Proteomes" id="UP000198891"/>
    </source>
</evidence>
<evidence type="ECO:0000313" key="5">
    <source>
        <dbReference type="EMBL" id="SDY64478.1"/>
    </source>
</evidence>
<dbReference type="InterPro" id="IPR018062">
    <property type="entry name" value="HTH_AraC-typ_CS"/>
</dbReference>
<dbReference type="PROSITE" id="PS00041">
    <property type="entry name" value="HTH_ARAC_FAMILY_1"/>
    <property type="match status" value="1"/>
</dbReference>
<dbReference type="AlphaFoldDB" id="A0A1H3LKH4"/>
<accession>A0A1H3LKH4</accession>
<evidence type="ECO:0000256" key="1">
    <source>
        <dbReference type="ARBA" id="ARBA00023015"/>
    </source>
</evidence>
<keyword evidence="2 5" id="KW-0238">DNA-binding</keyword>
<name>A0A1H3LKH4_9MICO</name>
<dbReference type="SMART" id="SM00342">
    <property type="entry name" value="HTH_ARAC"/>
    <property type="match status" value="1"/>
</dbReference>
<gene>
    <name evidence="5" type="ORF">SAMN05216554_1010</name>
</gene>
<keyword evidence="3" id="KW-0804">Transcription</keyword>
<evidence type="ECO:0000256" key="2">
    <source>
        <dbReference type="ARBA" id="ARBA00023125"/>
    </source>
</evidence>
<dbReference type="Proteomes" id="UP000198891">
    <property type="component" value="Unassembled WGS sequence"/>
</dbReference>
<dbReference type="InterPro" id="IPR018060">
    <property type="entry name" value="HTH_AraC"/>
</dbReference>
<protein>
    <submittedName>
        <fullName evidence="5">AraC-type DNA-binding protein</fullName>
    </submittedName>
</protein>
<dbReference type="Gene3D" id="1.10.10.60">
    <property type="entry name" value="Homeodomain-like"/>
    <property type="match status" value="2"/>
</dbReference>
<dbReference type="InterPro" id="IPR009594">
    <property type="entry name" value="Tscrpt_reg_HTH_AraC_N"/>
</dbReference>
<dbReference type="InterPro" id="IPR009057">
    <property type="entry name" value="Homeodomain-like_sf"/>
</dbReference>
<dbReference type="Pfam" id="PF12833">
    <property type="entry name" value="HTH_18"/>
    <property type="match status" value="1"/>
</dbReference>
<dbReference type="EMBL" id="FNPZ01000001">
    <property type="protein sequence ID" value="SDY64478.1"/>
    <property type="molecule type" value="Genomic_DNA"/>
</dbReference>
<reference evidence="5 6" key="1">
    <citation type="submission" date="2016-10" db="EMBL/GenBank/DDBJ databases">
        <authorList>
            <person name="de Groot N.N."/>
        </authorList>
    </citation>
    <scope>NUCLEOTIDE SEQUENCE [LARGE SCALE GENOMIC DNA]</scope>
    <source>
        <strain evidence="5 6">CGMCC 4.3491</strain>
    </source>
</reference>
<dbReference type="GO" id="GO:0003700">
    <property type="term" value="F:DNA-binding transcription factor activity"/>
    <property type="evidence" value="ECO:0007669"/>
    <property type="project" value="InterPro"/>
</dbReference>
<keyword evidence="1" id="KW-0805">Transcription regulation</keyword>
<dbReference type="Pfam" id="PF06719">
    <property type="entry name" value="AraC_N"/>
    <property type="match status" value="1"/>
</dbReference>
<dbReference type="PANTHER" id="PTHR43436">
    <property type="entry name" value="ARAC-FAMILY TRANSCRIPTIONAL REGULATOR"/>
    <property type="match status" value="1"/>
</dbReference>
<evidence type="ECO:0000256" key="3">
    <source>
        <dbReference type="ARBA" id="ARBA00023163"/>
    </source>
</evidence>
<sequence>MNQPMSLQDFRALVEKHAQIGIVPSMIPGVVVSRMDATGSPDESSTGTILAIVAQGTKRLSVGSAVHDYGPGQFLIASVDLPVSGQFTDATPEKPALGFGLELRPEIIAELMLNSAASEFLRPVRGESSPPAIAVGDASERLLDAAARMLRLMDTPRDIPVLAPMIEREILWLMMSGEHGATVRQLGLADSSLSRVRHVVRWIREHFAESLRVDELAELARMSPSAFHRSFQAVTSMSPIQYQKSIRLHEARLQLIANPGDIATTAYAVGYESPSQFSREYRREFGAPPSRDLAMLRA</sequence>
<proteinExistence type="predicted"/>
<evidence type="ECO:0000259" key="4">
    <source>
        <dbReference type="PROSITE" id="PS01124"/>
    </source>
</evidence>
<dbReference type="STRING" id="381665.SAMN05216554_1010"/>
<dbReference type="PROSITE" id="PS01124">
    <property type="entry name" value="HTH_ARAC_FAMILY_2"/>
    <property type="match status" value="1"/>
</dbReference>
<organism evidence="5 6">
    <name type="scientific">Herbiconiux ginsengi</name>
    <dbReference type="NCBI Taxonomy" id="381665"/>
    <lineage>
        <taxon>Bacteria</taxon>
        <taxon>Bacillati</taxon>
        <taxon>Actinomycetota</taxon>
        <taxon>Actinomycetes</taxon>
        <taxon>Micrococcales</taxon>
        <taxon>Microbacteriaceae</taxon>
        <taxon>Herbiconiux</taxon>
    </lineage>
</organism>
<feature type="domain" description="HTH araC/xylS-type" evidence="4">
    <location>
        <begin position="197"/>
        <end position="295"/>
    </location>
</feature>
<dbReference type="GO" id="GO:0043565">
    <property type="term" value="F:sequence-specific DNA binding"/>
    <property type="evidence" value="ECO:0007669"/>
    <property type="project" value="InterPro"/>
</dbReference>
<dbReference type="SUPFAM" id="SSF46689">
    <property type="entry name" value="Homeodomain-like"/>
    <property type="match status" value="2"/>
</dbReference>
<keyword evidence="6" id="KW-1185">Reference proteome</keyword>